<dbReference type="PROSITE" id="PS50293">
    <property type="entry name" value="TPR_REGION"/>
    <property type="match status" value="1"/>
</dbReference>
<dbReference type="AlphaFoldDB" id="A0A8J7U232"/>
<sequence>MRKVLVLCVLVGMVGCGPQKKVETDVQQETQQEYDYKRALQNYQIGVNYLNNNQVLEAVSALEQAVQQDRGNFRYQHALGLAYSMNGELAKAEHSLKQALAINPNDSESYNLLGSIYVDQERFEDAVAAFRKVIRDKNYSQPKFPYYNMGLALRRQGRLSEAVAAFQRAVAIDPDFYRVYISLAEIYQENNDYKHALHFYKKAEPGFNDSVDLLYQIGHAFFKLKQFNQAKAYLAQVSILFPPPQIDQSTQEMLRYIELKQRRAMN</sequence>
<feature type="repeat" description="TPR" evidence="1">
    <location>
        <begin position="73"/>
        <end position="106"/>
    </location>
</feature>
<dbReference type="SMART" id="SM00028">
    <property type="entry name" value="TPR"/>
    <property type="match status" value="6"/>
</dbReference>
<dbReference type="SUPFAM" id="SSF48452">
    <property type="entry name" value="TPR-like"/>
    <property type="match status" value="1"/>
</dbReference>
<evidence type="ECO:0000313" key="2">
    <source>
        <dbReference type="EMBL" id="MBO1318182.1"/>
    </source>
</evidence>
<evidence type="ECO:0000256" key="1">
    <source>
        <dbReference type="PROSITE-ProRule" id="PRU00339"/>
    </source>
</evidence>
<dbReference type="InterPro" id="IPR019734">
    <property type="entry name" value="TPR_rpt"/>
</dbReference>
<dbReference type="PROSITE" id="PS51257">
    <property type="entry name" value="PROKAR_LIPOPROTEIN"/>
    <property type="match status" value="1"/>
</dbReference>
<feature type="repeat" description="TPR" evidence="1">
    <location>
        <begin position="107"/>
        <end position="140"/>
    </location>
</feature>
<evidence type="ECO:0000313" key="3">
    <source>
        <dbReference type="Proteomes" id="UP000664417"/>
    </source>
</evidence>
<organism evidence="2 3">
    <name type="scientific">Acanthopleuribacter pedis</name>
    <dbReference type="NCBI Taxonomy" id="442870"/>
    <lineage>
        <taxon>Bacteria</taxon>
        <taxon>Pseudomonadati</taxon>
        <taxon>Acidobacteriota</taxon>
        <taxon>Holophagae</taxon>
        <taxon>Acanthopleuribacterales</taxon>
        <taxon>Acanthopleuribacteraceae</taxon>
        <taxon>Acanthopleuribacter</taxon>
    </lineage>
</organism>
<keyword evidence="1" id="KW-0802">TPR repeat</keyword>
<dbReference type="RefSeq" id="WP_207857817.1">
    <property type="nucleotide sequence ID" value="NZ_JAFREP010000005.1"/>
</dbReference>
<gene>
    <name evidence="2" type="ORF">J3U88_06935</name>
</gene>
<dbReference type="Proteomes" id="UP000664417">
    <property type="component" value="Unassembled WGS sequence"/>
</dbReference>
<keyword evidence="3" id="KW-1185">Reference proteome</keyword>
<dbReference type="PROSITE" id="PS50005">
    <property type="entry name" value="TPR"/>
    <property type="match status" value="3"/>
</dbReference>
<dbReference type="PANTHER" id="PTHR12558:SF13">
    <property type="entry name" value="CELL DIVISION CYCLE PROTEIN 27 HOMOLOG"/>
    <property type="match status" value="1"/>
</dbReference>
<accession>A0A8J7U232</accession>
<proteinExistence type="predicted"/>
<name>A0A8J7U232_9BACT</name>
<reference evidence="2" key="1">
    <citation type="submission" date="2021-03" db="EMBL/GenBank/DDBJ databases">
        <authorList>
            <person name="Wang G."/>
        </authorList>
    </citation>
    <scope>NUCLEOTIDE SEQUENCE</scope>
    <source>
        <strain evidence="2">KCTC 12899</strain>
    </source>
</reference>
<dbReference type="Gene3D" id="1.25.40.10">
    <property type="entry name" value="Tetratricopeptide repeat domain"/>
    <property type="match status" value="2"/>
</dbReference>
<comment type="caution">
    <text evidence="2">The sequence shown here is derived from an EMBL/GenBank/DDBJ whole genome shotgun (WGS) entry which is preliminary data.</text>
</comment>
<dbReference type="Pfam" id="PF13181">
    <property type="entry name" value="TPR_8"/>
    <property type="match status" value="1"/>
</dbReference>
<dbReference type="InterPro" id="IPR011990">
    <property type="entry name" value="TPR-like_helical_dom_sf"/>
</dbReference>
<protein>
    <submittedName>
        <fullName evidence="2">Tetratricopeptide repeat protein</fullName>
    </submittedName>
</protein>
<dbReference type="EMBL" id="JAFREP010000005">
    <property type="protein sequence ID" value="MBO1318182.1"/>
    <property type="molecule type" value="Genomic_DNA"/>
</dbReference>
<feature type="repeat" description="TPR" evidence="1">
    <location>
        <begin position="143"/>
        <end position="176"/>
    </location>
</feature>
<dbReference type="PANTHER" id="PTHR12558">
    <property type="entry name" value="CELL DIVISION CYCLE 16,23,27"/>
    <property type="match status" value="1"/>
</dbReference>
<dbReference type="Pfam" id="PF13432">
    <property type="entry name" value="TPR_16"/>
    <property type="match status" value="1"/>
</dbReference>
<dbReference type="Pfam" id="PF13414">
    <property type="entry name" value="TPR_11"/>
    <property type="match status" value="1"/>
</dbReference>